<dbReference type="AlphaFoldDB" id="A0A803M1I3"/>
<reference evidence="7" key="2">
    <citation type="submission" date="2021-03" db="UniProtKB">
        <authorList>
            <consortium name="EnsemblPlants"/>
        </authorList>
    </citation>
    <scope>IDENTIFICATION</scope>
</reference>
<dbReference type="Gene3D" id="1.10.10.60">
    <property type="entry name" value="Homeodomain-like"/>
    <property type="match status" value="1"/>
</dbReference>
<dbReference type="GO" id="GO:0005634">
    <property type="term" value="C:nucleus"/>
    <property type="evidence" value="ECO:0007669"/>
    <property type="project" value="UniProtKB-SubCell"/>
</dbReference>
<dbReference type="CDD" id="cd12203">
    <property type="entry name" value="GT1"/>
    <property type="match status" value="1"/>
</dbReference>
<organism evidence="7 8">
    <name type="scientific">Chenopodium quinoa</name>
    <name type="common">Quinoa</name>
    <dbReference type="NCBI Taxonomy" id="63459"/>
    <lineage>
        <taxon>Eukaryota</taxon>
        <taxon>Viridiplantae</taxon>
        <taxon>Streptophyta</taxon>
        <taxon>Embryophyta</taxon>
        <taxon>Tracheophyta</taxon>
        <taxon>Spermatophyta</taxon>
        <taxon>Magnoliopsida</taxon>
        <taxon>eudicotyledons</taxon>
        <taxon>Gunneridae</taxon>
        <taxon>Pentapetalae</taxon>
        <taxon>Caryophyllales</taxon>
        <taxon>Chenopodiaceae</taxon>
        <taxon>Chenopodioideae</taxon>
        <taxon>Atripliceae</taxon>
        <taxon>Chenopodium</taxon>
    </lineage>
</organism>
<evidence type="ECO:0000256" key="3">
    <source>
        <dbReference type="ARBA" id="ARBA00023125"/>
    </source>
</evidence>
<dbReference type="GO" id="GO:0003677">
    <property type="term" value="F:DNA binding"/>
    <property type="evidence" value="ECO:0007669"/>
    <property type="project" value="UniProtKB-KW"/>
</dbReference>
<dbReference type="InterPro" id="IPR001005">
    <property type="entry name" value="SANT/Myb"/>
</dbReference>
<evidence type="ECO:0000256" key="1">
    <source>
        <dbReference type="ARBA" id="ARBA00004123"/>
    </source>
</evidence>
<comment type="subcellular location">
    <subcellularLocation>
        <location evidence="1">Nucleus</location>
    </subcellularLocation>
</comment>
<evidence type="ECO:0000256" key="5">
    <source>
        <dbReference type="ARBA" id="ARBA00023242"/>
    </source>
</evidence>
<evidence type="ECO:0000256" key="2">
    <source>
        <dbReference type="ARBA" id="ARBA00023015"/>
    </source>
</evidence>
<evidence type="ECO:0000313" key="7">
    <source>
        <dbReference type="EnsemblPlants" id="AUR62021815-RA:cds"/>
    </source>
</evidence>
<keyword evidence="2" id="KW-0805">Transcription regulation</keyword>
<reference evidence="7" key="1">
    <citation type="journal article" date="2017" name="Nature">
        <title>The genome of Chenopodium quinoa.</title>
        <authorList>
            <person name="Jarvis D.E."/>
            <person name="Ho Y.S."/>
            <person name="Lightfoot D.J."/>
            <person name="Schmoeckel S.M."/>
            <person name="Li B."/>
            <person name="Borm T.J.A."/>
            <person name="Ohyanagi H."/>
            <person name="Mineta K."/>
            <person name="Michell C.T."/>
            <person name="Saber N."/>
            <person name="Kharbatia N.M."/>
            <person name="Rupper R.R."/>
            <person name="Sharp A.R."/>
            <person name="Dally N."/>
            <person name="Boughton B.A."/>
            <person name="Woo Y.H."/>
            <person name="Gao G."/>
            <person name="Schijlen E.G.W.M."/>
            <person name="Guo X."/>
            <person name="Momin A.A."/>
            <person name="Negrao S."/>
            <person name="Al-Babili S."/>
            <person name="Gehring C."/>
            <person name="Roessner U."/>
            <person name="Jung C."/>
            <person name="Murphy K."/>
            <person name="Arold S.T."/>
            <person name="Gojobori T."/>
            <person name="van der Linden C.G."/>
            <person name="van Loo E.N."/>
            <person name="Jellen E.N."/>
            <person name="Maughan P.J."/>
            <person name="Tester M."/>
        </authorList>
    </citation>
    <scope>NUCLEOTIDE SEQUENCE [LARGE SCALE GENOMIC DNA]</scope>
    <source>
        <strain evidence="7">cv. PI 614886</strain>
    </source>
</reference>
<sequence>MHQQLMNMIENKEKDRILREEAWRQQELERANRDHQIRAQEAARNVALISFIRNALGLSELQVPDLLSLPQVFSGEDNVADTQSLGQSEQDRFDPNYKRWPTSEVQALITLRAALDHKFHTIGAKAPVWDEVAAGMAKMGYTPRSARKCKEKWENVNKYYKKATANGNKYSENAKSCPYFHELETLYKNRLITSAKSNSPTNEHSEQNANV</sequence>
<evidence type="ECO:0000313" key="8">
    <source>
        <dbReference type="Proteomes" id="UP000596660"/>
    </source>
</evidence>
<dbReference type="Proteomes" id="UP000596660">
    <property type="component" value="Unplaced"/>
</dbReference>
<dbReference type="PANTHER" id="PTHR21654:SF7">
    <property type="entry name" value="HOMEODOMAIN-LIKE SUPERFAMILY PROTEIN"/>
    <property type="match status" value="1"/>
</dbReference>
<feature type="domain" description="Myb-like" evidence="6">
    <location>
        <begin position="92"/>
        <end position="157"/>
    </location>
</feature>
<dbReference type="PROSITE" id="PS50090">
    <property type="entry name" value="MYB_LIKE"/>
    <property type="match status" value="1"/>
</dbReference>
<dbReference type="PANTHER" id="PTHR21654">
    <property type="entry name" value="FI21293P1"/>
    <property type="match status" value="1"/>
</dbReference>
<dbReference type="Pfam" id="PF13837">
    <property type="entry name" value="Myb_DNA-bind_4"/>
    <property type="match status" value="1"/>
</dbReference>
<dbReference type="GO" id="GO:0006355">
    <property type="term" value="P:regulation of DNA-templated transcription"/>
    <property type="evidence" value="ECO:0007669"/>
    <property type="project" value="UniProtKB-ARBA"/>
</dbReference>
<keyword evidence="3" id="KW-0238">DNA-binding</keyword>
<accession>A0A803M1I3</accession>
<keyword evidence="4" id="KW-0804">Transcription</keyword>
<evidence type="ECO:0000256" key="4">
    <source>
        <dbReference type="ARBA" id="ARBA00023163"/>
    </source>
</evidence>
<keyword evidence="5" id="KW-0539">Nucleus</keyword>
<dbReference type="SMART" id="SM00717">
    <property type="entry name" value="SANT"/>
    <property type="match status" value="1"/>
</dbReference>
<dbReference type="InterPro" id="IPR044822">
    <property type="entry name" value="Myb_DNA-bind_4"/>
</dbReference>
<dbReference type="Gramene" id="AUR62021815-RA">
    <property type="protein sequence ID" value="AUR62021815-RA:cds"/>
    <property type="gene ID" value="AUR62021815"/>
</dbReference>
<protein>
    <recommendedName>
        <fullName evidence="6">Myb-like domain-containing protein</fullName>
    </recommendedName>
</protein>
<evidence type="ECO:0000259" key="6">
    <source>
        <dbReference type="PROSITE" id="PS50090"/>
    </source>
</evidence>
<keyword evidence="8" id="KW-1185">Reference proteome</keyword>
<proteinExistence type="predicted"/>
<dbReference type="OMA" id="HTRRINY"/>
<dbReference type="EnsemblPlants" id="AUR62021815-RA">
    <property type="protein sequence ID" value="AUR62021815-RA:cds"/>
    <property type="gene ID" value="AUR62021815"/>
</dbReference>
<dbReference type="FunFam" id="1.10.10.60:FF:000092">
    <property type="entry name" value="Trihelix transcription factor GT-2"/>
    <property type="match status" value="1"/>
</dbReference>
<name>A0A803M1I3_CHEQI</name>